<comment type="caution">
    <text evidence="1">The sequence shown here is derived from an EMBL/GenBank/DDBJ whole genome shotgun (WGS) entry which is preliminary data.</text>
</comment>
<dbReference type="RefSeq" id="WP_113960484.1">
    <property type="nucleotide sequence ID" value="NZ_QNRR01000009.1"/>
</dbReference>
<organism evidence="1 2">
    <name type="scientific">Roseimicrobium gellanilyticum</name>
    <dbReference type="NCBI Taxonomy" id="748857"/>
    <lineage>
        <taxon>Bacteria</taxon>
        <taxon>Pseudomonadati</taxon>
        <taxon>Verrucomicrobiota</taxon>
        <taxon>Verrucomicrobiia</taxon>
        <taxon>Verrucomicrobiales</taxon>
        <taxon>Verrucomicrobiaceae</taxon>
        <taxon>Roseimicrobium</taxon>
    </lineage>
</organism>
<protein>
    <submittedName>
        <fullName evidence="1">Uncharacterized protein</fullName>
    </submittedName>
</protein>
<reference evidence="1 2" key="1">
    <citation type="submission" date="2018-06" db="EMBL/GenBank/DDBJ databases">
        <title>Genomic Encyclopedia of Type Strains, Phase IV (KMG-IV): sequencing the most valuable type-strain genomes for metagenomic binning, comparative biology and taxonomic classification.</title>
        <authorList>
            <person name="Goeker M."/>
        </authorList>
    </citation>
    <scope>NUCLEOTIDE SEQUENCE [LARGE SCALE GENOMIC DNA]</scope>
    <source>
        <strain evidence="1 2">DSM 25532</strain>
    </source>
</reference>
<dbReference type="AlphaFoldDB" id="A0A366HB47"/>
<name>A0A366HB47_9BACT</name>
<sequence>MGGSAMVKKKGFPFPATSAVATLFLLLAWAVFLPLPEDRVFDELLRVEIKSIRWNGVTPREAVAELNAEIQKVSDTRFRFFVAEDARSDIPVHLELNRVLAVECAEYLGQESGNRHYLTSRGYVIDNFGKERTYDQSSWRRFLHGWIRHSIPQYWRKLCGQPEPDPIWGPR</sequence>
<dbReference type="Proteomes" id="UP000253426">
    <property type="component" value="Unassembled WGS sequence"/>
</dbReference>
<accession>A0A366HB47</accession>
<evidence type="ECO:0000313" key="1">
    <source>
        <dbReference type="EMBL" id="RBP39582.1"/>
    </source>
</evidence>
<proteinExistence type="predicted"/>
<evidence type="ECO:0000313" key="2">
    <source>
        <dbReference type="Proteomes" id="UP000253426"/>
    </source>
</evidence>
<gene>
    <name evidence="1" type="ORF">DES53_1099</name>
</gene>
<dbReference type="EMBL" id="QNRR01000009">
    <property type="protein sequence ID" value="RBP39582.1"/>
    <property type="molecule type" value="Genomic_DNA"/>
</dbReference>
<keyword evidence="2" id="KW-1185">Reference proteome</keyword>